<evidence type="ECO:0000313" key="1">
    <source>
        <dbReference type="EMBL" id="MPC43534.1"/>
    </source>
</evidence>
<accession>A0A5B7FGE4</accession>
<reference evidence="1 2" key="1">
    <citation type="submission" date="2019-05" db="EMBL/GenBank/DDBJ databases">
        <title>Another draft genome of Portunus trituberculatus and its Hox gene families provides insights of decapod evolution.</title>
        <authorList>
            <person name="Jeong J.-H."/>
            <person name="Song I."/>
            <person name="Kim S."/>
            <person name="Choi T."/>
            <person name="Kim D."/>
            <person name="Ryu S."/>
            <person name="Kim W."/>
        </authorList>
    </citation>
    <scope>NUCLEOTIDE SEQUENCE [LARGE SCALE GENOMIC DNA]</scope>
    <source>
        <tissue evidence="1">Muscle</tissue>
    </source>
</reference>
<dbReference type="AlphaFoldDB" id="A0A5B7FGE4"/>
<proteinExistence type="predicted"/>
<evidence type="ECO:0000313" key="2">
    <source>
        <dbReference type="Proteomes" id="UP000324222"/>
    </source>
</evidence>
<sequence>MFELRNEEGMFQKLLTNHLHEDYNKFAEIFCLSVEQFDFLVELIKDDISKKSFNTPSKSNDRLRLQLYSPPSCAAIWGQR</sequence>
<comment type="caution">
    <text evidence="1">The sequence shown here is derived from an EMBL/GenBank/DDBJ whole genome shotgun (WGS) entry which is preliminary data.</text>
</comment>
<dbReference type="EMBL" id="VSRR010005871">
    <property type="protein sequence ID" value="MPC43534.1"/>
    <property type="molecule type" value="Genomic_DNA"/>
</dbReference>
<gene>
    <name evidence="1" type="ORF">E2C01_037183</name>
</gene>
<keyword evidence="2" id="KW-1185">Reference proteome</keyword>
<organism evidence="1 2">
    <name type="scientific">Portunus trituberculatus</name>
    <name type="common">Swimming crab</name>
    <name type="synonym">Neptunus trituberculatus</name>
    <dbReference type="NCBI Taxonomy" id="210409"/>
    <lineage>
        <taxon>Eukaryota</taxon>
        <taxon>Metazoa</taxon>
        <taxon>Ecdysozoa</taxon>
        <taxon>Arthropoda</taxon>
        <taxon>Crustacea</taxon>
        <taxon>Multicrustacea</taxon>
        <taxon>Malacostraca</taxon>
        <taxon>Eumalacostraca</taxon>
        <taxon>Eucarida</taxon>
        <taxon>Decapoda</taxon>
        <taxon>Pleocyemata</taxon>
        <taxon>Brachyura</taxon>
        <taxon>Eubrachyura</taxon>
        <taxon>Portunoidea</taxon>
        <taxon>Portunidae</taxon>
        <taxon>Portuninae</taxon>
        <taxon>Portunus</taxon>
    </lineage>
</organism>
<protein>
    <submittedName>
        <fullName evidence="1">Uncharacterized protein</fullName>
    </submittedName>
</protein>
<name>A0A5B7FGE4_PORTR</name>
<dbReference type="Proteomes" id="UP000324222">
    <property type="component" value="Unassembled WGS sequence"/>
</dbReference>